<accession>A0ABU0ZTN8</accession>
<evidence type="ECO:0000313" key="1">
    <source>
        <dbReference type="EMBL" id="MDQ7910410.1"/>
    </source>
</evidence>
<proteinExistence type="predicted"/>
<dbReference type="RefSeq" id="WP_308717658.1">
    <property type="nucleotide sequence ID" value="NZ_JAVHUY010000056.1"/>
</dbReference>
<evidence type="ECO:0000313" key="2">
    <source>
        <dbReference type="Proteomes" id="UP001230908"/>
    </source>
</evidence>
<keyword evidence="2" id="KW-1185">Reference proteome</keyword>
<sequence length="53" mass="6075">MSSREALSLAWHYQEVARRNPHESHFWTARSLYYGRTATRSARADQRAAGPAV</sequence>
<reference evidence="1 2" key="1">
    <citation type="submission" date="2023-08" db="EMBL/GenBank/DDBJ databases">
        <title>Phytohabitans sansha sp. nov., isolated from marine sediment.</title>
        <authorList>
            <person name="Zhao Y."/>
            <person name="Yi K."/>
        </authorList>
    </citation>
    <scope>NUCLEOTIDE SEQUENCE [LARGE SCALE GENOMIC DNA]</scope>
    <source>
        <strain evidence="1 2">ZYX-F-186</strain>
    </source>
</reference>
<gene>
    <name evidence="1" type="ORF">RB614_38540</name>
</gene>
<dbReference type="Proteomes" id="UP001230908">
    <property type="component" value="Unassembled WGS sequence"/>
</dbReference>
<comment type="caution">
    <text evidence="1">The sequence shown here is derived from an EMBL/GenBank/DDBJ whole genome shotgun (WGS) entry which is preliminary data.</text>
</comment>
<protein>
    <submittedName>
        <fullName evidence="1">Uncharacterized protein</fullName>
    </submittedName>
</protein>
<dbReference type="EMBL" id="JAVHUY010000056">
    <property type="protein sequence ID" value="MDQ7910410.1"/>
    <property type="molecule type" value="Genomic_DNA"/>
</dbReference>
<name>A0ABU0ZTN8_9ACTN</name>
<organism evidence="1 2">
    <name type="scientific">Phytohabitans maris</name>
    <dbReference type="NCBI Taxonomy" id="3071409"/>
    <lineage>
        <taxon>Bacteria</taxon>
        <taxon>Bacillati</taxon>
        <taxon>Actinomycetota</taxon>
        <taxon>Actinomycetes</taxon>
        <taxon>Micromonosporales</taxon>
        <taxon>Micromonosporaceae</taxon>
    </lineage>
</organism>